<evidence type="ECO:0000256" key="1">
    <source>
        <dbReference type="ARBA" id="ARBA00008857"/>
    </source>
</evidence>
<evidence type="ECO:0000256" key="5">
    <source>
        <dbReference type="PROSITE-ProRule" id="PRU01248"/>
    </source>
</evidence>
<sequence>MAIKRRETKDGVRYDVQWRLPDRSKRKKSFRTEREARQFEARLVTDSAAGVRVDPRGGKILLRNVYRSWLASRPDLSAKVRRGYEDNWRLRIEPQFGSWPIARIDHESIQRWVNAMSASGLGPRTVRWTHSVLKMTLDRAVEEDQLLGKNPASRTKFPPMRQATHVYLTVGEVATLAQTCGAQGDVVLLLAYTGLRFGELTGLNVEDVDLGARRIRVRRSMTQVGGKLVEGNPKSQAGRRSVPIPERLMPALKARLDARPCGAPAIASPKGSRLSLENWKRAVNWRKSVTEIGRDNLRVHDLRHTYASLSRRAGADLRLLQKAMGHASITVTAHTYADLFDDELDDIATALDSLDDTFRAGRS</sequence>
<dbReference type="GO" id="GO:0006310">
    <property type="term" value="P:DNA recombination"/>
    <property type="evidence" value="ECO:0007669"/>
    <property type="project" value="UniProtKB-KW"/>
</dbReference>
<keyword evidence="9" id="KW-1185">Reference proteome</keyword>
<keyword evidence="3 5" id="KW-0238">DNA-binding</keyword>
<evidence type="ECO:0000256" key="4">
    <source>
        <dbReference type="ARBA" id="ARBA00023172"/>
    </source>
</evidence>
<dbReference type="Pfam" id="PF14659">
    <property type="entry name" value="Phage_int_SAM_3"/>
    <property type="match status" value="1"/>
</dbReference>
<gene>
    <name evidence="8" type="ORF">AWC17_14915</name>
</gene>
<dbReference type="GO" id="GO:0015074">
    <property type="term" value="P:DNA integration"/>
    <property type="evidence" value="ECO:0007669"/>
    <property type="project" value="UniProtKB-KW"/>
</dbReference>
<protein>
    <submittedName>
        <fullName evidence="8">Integrase</fullName>
    </submittedName>
</protein>
<organism evidence="8 9">
    <name type="scientific">Mycobacterium nebraskense</name>
    <dbReference type="NCBI Taxonomy" id="244292"/>
    <lineage>
        <taxon>Bacteria</taxon>
        <taxon>Bacillati</taxon>
        <taxon>Actinomycetota</taxon>
        <taxon>Actinomycetes</taxon>
        <taxon>Mycobacteriales</taxon>
        <taxon>Mycobacteriaceae</taxon>
        <taxon>Mycobacterium</taxon>
    </lineage>
</organism>
<evidence type="ECO:0000259" key="6">
    <source>
        <dbReference type="PROSITE" id="PS51898"/>
    </source>
</evidence>
<dbReference type="PANTHER" id="PTHR30349">
    <property type="entry name" value="PHAGE INTEGRASE-RELATED"/>
    <property type="match status" value="1"/>
</dbReference>
<dbReference type="OrthoDB" id="1822491at2"/>
<dbReference type="GO" id="GO:0003677">
    <property type="term" value="F:DNA binding"/>
    <property type="evidence" value="ECO:0007669"/>
    <property type="project" value="UniProtKB-UniRule"/>
</dbReference>
<dbReference type="InterPro" id="IPR013762">
    <property type="entry name" value="Integrase-like_cat_sf"/>
</dbReference>
<dbReference type="PROSITE" id="PS51900">
    <property type="entry name" value="CB"/>
    <property type="match status" value="1"/>
</dbReference>
<evidence type="ECO:0000256" key="3">
    <source>
        <dbReference type="ARBA" id="ARBA00023125"/>
    </source>
</evidence>
<dbReference type="Pfam" id="PF00589">
    <property type="entry name" value="Phage_integrase"/>
    <property type="match status" value="1"/>
</dbReference>
<evidence type="ECO:0000256" key="2">
    <source>
        <dbReference type="ARBA" id="ARBA00022908"/>
    </source>
</evidence>
<dbReference type="InterPro" id="IPR050090">
    <property type="entry name" value="Tyrosine_recombinase_XerCD"/>
</dbReference>
<comment type="similarity">
    <text evidence="1">Belongs to the 'phage' integrase family.</text>
</comment>
<dbReference type="SUPFAM" id="SSF56349">
    <property type="entry name" value="DNA breaking-rejoining enzymes"/>
    <property type="match status" value="1"/>
</dbReference>
<dbReference type="PROSITE" id="PS51898">
    <property type="entry name" value="TYR_RECOMBINASE"/>
    <property type="match status" value="1"/>
</dbReference>
<evidence type="ECO:0000313" key="9">
    <source>
        <dbReference type="Proteomes" id="UP000193781"/>
    </source>
</evidence>
<reference evidence="8 9" key="1">
    <citation type="submission" date="2016-01" db="EMBL/GenBank/DDBJ databases">
        <title>The new phylogeny of the genus Mycobacterium.</title>
        <authorList>
            <person name="Tarcisio F."/>
            <person name="Conor M."/>
            <person name="Antonella G."/>
            <person name="Elisabetta G."/>
            <person name="Giulia F.S."/>
            <person name="Sara T."/>
            <person name="Anna F."/>
            <person name="Clotilde B."/>
            <person name="Roberto B."/>
            <person name="Veronica D.S."/>
            <person name="Fabio R."/>
            <person name="Monica P."/>
            <person name="Olivier J."/>
            <person name="Enrico T."/>
            <person name="Nicola S."/>
        </authorList>
    </citation>
    <scope>NUCLEOTIDE SEQUENCE [LARGE SCALE GENOMIC DNA]</scope>
    <source>
        <strain evidence="8 9">DSM 44803</strain>
    </source>
</reference>
<comment type="caution">
    <text evidence="8">The sequence shown here is derived from an EMBL/GenBank/DDBJ whole genome shotgun (WGS) entry which is preliminary data.</text>
</comment>
<dbReference type="CDD" id="cd01189">
    <property type="entry name" value="INT_ICEBs1_C_like"/>
    <property type="match status" value="1"/>
</dbReference>
<feature type="domain" description="Core-binding (CB)" evidence="7">
    <location>
        <begin position="60"/>
        <end position="141"/>
    </location>
</feature>
<keyword evidence="4" id="KW-0233">DNA recombination</keyword>
<proteinExistence type="inferred from homology"/>
<keyword evidence="2" id="KW-0229">DNA integration</keyword>
<dbReference type="InterPro" id="IPR011010">
    <property type="entry name" value="DNA_brk_join_enz"/>
</dbReference>
<dbReference type="PANTHER" id="PTHR30349:SF64">
    <property type="entry name" value="PROPHAGE INTEGRASE INTD-RELATED"/>
    <property type="match status" value="1"/>
</dbReference>
<accession>A0A0F5MWQ0</accession>
<dbReference type="Proteomes" id="UP000193781">
    <property type="component" value="Unassembled WGS sequence"/>
</dbReference>
<dbReference type="Gene3D" id="1.10.443.10">
    <property type="entry name" value="Intergrase catalytic core"/>
    <property type="match status" value="1"/>
</dbReference>
<name>A0A0F5MWQ0_9MYCO</name>
<dbReference type="STRING" id="244292.ABW17_26665"/>
<dbReference type="InterPro" id="IPR044068">
    <property type="entry name" value="CB"/>
</dbReference>
<feature type="domain" description="Tyr recombinase" evidence="6">
    <location>
        <begin position="163"/>
        <end position="349"/>
    </location>
</feature>
<evidence type="ECO:0000313" key="8">
    <source>
        <dbReference type="EMBL" id="ORW16496.1"/>
    </source>
</evidence>
<dbReference type="InterPro" id="IPR002104">
    <property type="entry name" value="Integrase_catalytic"/>
</dbReference>
<dbReference type="Gene3D" id="1.10.150.130">
    <property type="match status" value="1"/>
</dbReference>
<dbReference type="EMBL" id="LQPH01000161">
    <property type="protein sequence ID" value="ORW16496.1"/>
    <property type="molecule type" value="Genomic_DNA"/>
</dbReference>
<dbReference type="InterPro" id="IPR010998">
    <property type="entry name" value="Integrase_recombinase_N"/>
</dbReference>
<evidence type="ECO:0000259" key="7">
    <source>
        <dbReference type="PROSITE" id="PS51900"/>
    </source>
</evidence>
<dbReference type="AlphaFoldDB" id="A0A0F5MWQ0"/>
<dbReference type="InterPro" id="IPR004107">
    <property type="entry name" value="Integrase_SAM-like_N"/>
</dbReference>